<feature type="transmembrane region" description="Helical" evidence="7">
    <location>
        <begin position="86"/>
        <end position="112"/>
    </location>
</feature>
<evidence type="ECO:0000256" key="5">
    <source>
        <dbReference type="ARBA" id="ARBA00022989"/>
    </source>
</evidence>
<evidence type="ECO:0000313" key="9">
    <source>
        <dbReference type="EMBL" id="AEE95246.1"/>
    </source>
</evidence>
<feature type="transmembrane region" description="Helical" evidence="7">
    <location>
        <begin position="21"/>
        <end position="43"/>
    </location>
</feature>
<dbReference type="Pfam" id="PF00528">
    <property type="entry name" value="BPD_transp_1"/>
    <property type="match status" value="1"/>
</dbReference>
<sequence length="293" mass="32796">MVVTGNTIKARHHIKFSFGWLVVYIFMIALVAFTALPIIYMIATAFKPLDELFIYPPRFFVRRPTFQNFSDLLTAMDSSVVPFTRYIYNSTITTAAIVAGTVIISSMGAFALVKYKLPLADWIFNIVIAALMFSPQVTQIPTYMVISGLNMVNTYWALIIPKLAVAYNFFLMKQFMEQIPDTLLEAARIDGATEWTIFWRIVMPMARPAWATLVVFSFVSNWNDYFTPLIFITSQAMKTLPLALQTIAGGPGVVARSGAMAAATFLTTVPTIVLFVFMQSKVMQTMAYSGIKA</sequence>
<dbReference type="Proteomes" id="UP000008457">
    <property type="component" value="Chromosome"/>
</dbReference>
<feature type="transmembrane region" description="Helical" evidence="7">
    <location>
        <begin position="259"/>
        <end position="278"/>
    </location>
</feature>
<dbReference type="OrthoDB" id="157184at2"/>
<dbReference type="PROSITE" id="PS50928">
    <property type="entry name" value="ABC_TM1"/>
    <property type="match status" value="1"/>
</dbReference>
<proteinExistence type="inferred from homology"/>
<evidence type="ECO:0000256" key="6">
    <source>
        <dbReference type="ARBA" id="ARBA00023136"/>
    </source>
</evidence>
<dbReference type="STRING" id="697281.Mahau_0022"/>
<comment type="similarity">
    <text evidence="7">Belongs to the binding-protein-dependent transport system permease family.</text>
</comment>
<comment type="subcellular location">
    <subcellularLocation>
        <location evidence="1 7">Cell membrane</location>
        <topology evidence="1 7">Multi-pass membrane protein</topology>
    </subcellularLocation>
</comment>
<evidence type="ECO:0000259" key="8">
    <source>
        <dbReference type="PROSITE" id="PS50928"/>
    </source>
</evidence>
<organism evidence="9 10">
    <name type="scientific">Mahella australiensis (strain DSM 15567 / CIP 107919 / 50-1 BON)</name>
    <dbReference type="NCBI Taxonomy" id="697281"/>
    <lineage>
        <taxon>Bacteria</taxon>
        <taxon>Bacillati</taxon>
        <taxon>Bacillota</taxon>
        <taxon>Clostridia</taxon>
        <taxon>Thermoanaerobacterales</taxon>
        <taxon>Thermoanaerobacterales Family IV. Incertae Sedis</taxon>
        <taxon>Mahella</taxon>
    </lineage>
</organism>
<feature type="transmembrane region" description="Helical" evidence="7">
    <location>
        <begin position="119"/>
        <end position="135"/>
    </location>
</feature>
<dbReference type="Gene3D" id="1.10.3720.10">
    <property type="entry name" value="MetI-like"/>
    <property type="match status" value="1"/>
</dbReference>
<evidence type="ECO:0000256" key="7">
    <source>
        <dbReference type="RuleBase" id="RU363032"/>
    </source>
</evidence>
<dbReference type="CDD" id="cd06261">
    <property type="entry name" value="TM_PBP2"/>
    <property type="match status" value="1"/>
</dbReference>
<keyword evidence="3" id="KW-1003">Cell membrane</keyword>
<reference evidence="9 10" key="2">
    <citation type="journal article" date="2011" name="Stand. Genomic Sci.">
        <title>Complete genome sequence of Mahella australiensis type strain (50-1 BON).</title>
        <authorList>
            <person name="Sikorski J."/>
            <person name="Teshima H."/>
            <person name="Nolan M."/>
            <person name="Lucas S."/>
            <person name="Hammon N."/>
            <person name="Deshpande S."/>
            <person name="Cheng J.F."/>
            <person name="Pitluck S."/>
            <person name="Liolios K."/>
            <person name="Pagani I."/>
            <person name="Ivanova N."/>
            <person name="Huntemann M."/>
            <person name="Mavromatis K."/>
            <person name="Ovchinikova G."/>
            <person name="Pati A."/>
            <person name="Tapia R."/>
            <person name="Han C."/>
            <person name="Goodwin L."/>
            <person name="Chen A."/>
            <person name="Palaniappan K."/>
            <person name="Land M."/>
            <person name="Hauser L."/>
            <person name="Ngatchou-Djao O.D."/>
            <person name="Rohde M."/>
            <person name="Pukall R."/>
            <person name="Spring S."/>
            <person name="Abt B."/>
            <person name="Goker M."/>
            <person name="Detter J.C."/>
            <person name="Woyke T."/>
            <person name="Bristow J."/>
            <person name="Markowitz V."/>
            <person name="Hugenholtz P."/>
            <person name="Eisen J.A."/>
            <person name="Kyrpides N.C."/>
            <person name="Klenk H.P."/>
            <person name="Lapidus A."/>
        </authorList>
    </citation>
    <scope>NUCLEOTIDE SEQUENCE [LARGE SCALE GENOMIC DNA]</scope>
    <source>
        <strain evidence="10">DSM 15567 / CIP 107919 / 50-1 BON</strain>
    </source>
</reference>
<evidence type="ECO:0000313" key="10">
    <source>
        <dbReference type="Proteomes" id="UP000008457"/>
    </source>
</evidence>
<evidence type="ECO:0000256" key="1">
    <source>
        <dbReference type="ARBA" id="ARBA00004651"/>
    </source>
</evidence>
<dbReference type="PANTHER" id="PTHR43744">
    <property type="entry name" value="ABC TRANSPORTER PERMEASE PROTEIN MG189-RELATED-RELATED"/>
    <property type="match status" value="1"/>
</dbReference>
<keyword evidence="10" id="KW-1185">Reference proteome</keyword>
<name>F4A331_MAHA5</name>
<protein>
    <submittedName>
        <fullName evidence="9">Binding-protein-dependent transport systems inner membrane component</fullName>
    </submittedName>
</protein>
<dbReference type="PANTHER" id="PTHR43744:SF1">
    <property type="entry name" value="BINDING-PROTEIN-DEPENDENT TRANSPORT SYSTEMS INNER MEMBRANE COMPONENT"/>
    <property type="match status" value="1"/>
</dbReference>
<dbReference type="GO" id="GO:0055085">
    <property type="term" value="P:transmembrane transport"/>
    <property type="evidence" value="ECO:0007669"/>
    <property type="project" value="InterPro"/>
</dbReference>
<gene>
    <name evidence="9" type="ordered locus">Mahau_0022</name>
</gene>
<accession>F4A331</accession>
<keyword evidence="5 7" id="KW-1133">Transmembrane helix</keyword>
<feature type="transmembrane region" description="Helical" evidence="7">
    <location>
        <begin position="155"/>
        <end position="176"/>
    </location>
</feature>
<evidence type="ECO:0000256" key="2">
    <source>
        <dbReference type="ARBA" id="ARBA00022448"/>
    </source>
</evidence>
<keyword evidence="2 7" id="KW-0813">Transport</keyword>
<dbReference type="AlphaFoldDB" id="F4A331"/>
<reference evidence="10" key="1">
    <citation type="submission" date="2010-11" db="EMBL/GenBank/DDBJ databases">
        <title>The complete genome of Mahella australiensis DSM 15567.</title>
        <authorList>
            <consortium name="US DOE Joint Genome Institute (JGI-PGF)"/>
            <person name="Lucas S."/>
            <person name="Copeland A."/>
            <person name="Lapidus A."/>
            <person name="Bruce D."/>
            <person name="Goodwin L."/>
            <person name="Pitluck S."/>
            <person name="Kyrpides N."/>
            <person name="Mavromatis K."/>
            <person name="Pagani I."/>
            <person name="Ivanova N."/>
            <person name="Teshima H."/>
            <person name="Brettin T."/>
            <person name="Detter J.C."/>
            <person name="Han C."/>
            <person name="Tapia R."/>
            <person name="Land M."/>
            <person name="Hauser L."/>
            <person name="Markowitz V."/>
            <person name="Cheng J.-F."/>
            <person name="Hugenholtz P."/>
            <person name="Woyke T."/>
            <person name="Wu D."/>
            <person name="Spring S."/>
            <person name="Pukall R."/>
            <person name="Steenblock K."/>
            <person name="Schneider S."/>
            <person name="Klenk H.-P."/>
            <person name="Eisen J.A."/>
        </authorList>
    </citation>
    <scope>NUCLEOTIDE SEQUENCE [LARGE SCALE GENOMIC DNA]</scope>
    <source>
        <strain evidence="10">DSM 15567 / CIP 107919 / 50-1 BON</strain>
    </source>
</reference>
<dbReference type="InterPro" id="IPR035906">
    <property type="entry name" value="MetI-like_sf"/>
</dbReference>
<evidence type="ECO:0000256" key="4">
    <source>
        <dbReference type="ARBA" id="ARBA00022692"/>
    </source>
</evidence>
<dbReference type="RefSeq" id="WP_013779680.1">
    <property type="nucleotide sequence ID" value="NC_015520.1"/>
</dbReference>
<feature type="domain" description="ABC transmembrane type-1" evidence="8">
    <location>
        <begin position="87"/>
        <end position="278"/>
    </location>
</feature>
<keyword evidence="4 7" id="KW-0812">Transmembrane</keyword>
<dbReference type="SUPFAM" id="SSF161098">
    <property type="entry name" value="MetI-like"/>
    <property type="match status" value="1"/>
</dbReference>
<dbReference type="GO" id="GO:0005886">
    <property type="term" value="C:plasma membrane"/>
    <property type="evidence" value="ECO:0007669"/>
    <property type="project" value="UniProtKB-SubCell"/>
</dbReference>
<dbReference type="InterPro" id="IPR000515">
    <property type="entry name" value="MetI-like"/>
</dbReference>
<keyword evidence="6 7" id="KW-0472">Membrane</keyword>
<dbReference type="HOGENOM" id="CLU_016047_1_1_9"/>
<dbReference type="EMBL" id="CP002360">
    <property type="protein sequence ID" value="AEE95246.1"/>
    <property type="molecule type" value="Genomic_DNA"/>
</dbReference>
<evidence type="ECO:0000256" key="3">
    <source>
        <dbReference type="ARBA" id="ARBA00022475"/>
    </source>
</evidence>
<dbReference type="KEGG" id="mas:Mahau_0022"/>
<dbReference type="eggNOG" id="COG0395">
    <property type="taxonomic scope" value="Bacteria"/>
</dbReference>